<reference evidence="2 3" key="1">
    <citation type="journal article" date="2016" name="Mol. Biol. Evol.">
        <title>Comparative Genomics of Early-Diverging Mushroom-Forming Fungi Provides Insights into the Origins of Lignocellulose Decay Capabilities.</title>
        <authorList>
            <person name="Nagy L.G."/>
            <person name="Riley R."/>
            <person name="Tritt A."/>
            <person name="Adam C."/>
            <person name="Daum C."/>
            <person name="Floudas D."/>
            <person name="Sun H."/>
            <person name="Yadav J.S."/>
            <person name="Pangilinan J."/>
            <person name="Larsson K.H."/>
            <person name="Matsuura K."/>
            <person name="Barry K."/>
            <person name="Labutti K."/>
            <person name="Kuo R."/>
            <person name="Ohm R.A."/>
            <person name="Bhattacharya S.S."/>
            <person name="Shirouzu T."/>
            <person name="Yoshinaga Y."/>
            <person name="Martin F.M."/>
            <person name="Grigoriev I.V."/>
            <person name="Hibbett D.S."/>
        </authorList>
    </citation>
    <scope>NUCLEOTIDE SEQUENCE [LARGE SCALE GENOMIC DNA]</scope>
    <source>
        <strain evidence="2 3">HHB12029</strain>
    </source>
</reference>
<dbReference type="InterPro" id="IPR001214">
    <property type="entry name" value="SET_dom"/>
</dbReference>
<dbReference type="AlphaFoldDB" id="A0A165ISM3"/>
<dbReference type="Pfam" id="PF00856">
    <property type="entry name" value="SET"/>
    <property type="match status" value="1"/>
</dbReference>
<dbReference type="InterPro" id="IPR053185">
    <property type="entry name" value="SET_domain_protein"/>
</dbReference>
<organism evidence="2 3">
    <name type="scientific">Exidia glandulosa HHB12029</name>
    <dbReference type="NCBI Taxonomy" id="1314781"/>
    <lineage>
        <taxon>Eukaryota</taxon>
        <taxon>Fungi</taxon>
        <taxon>Dikarya</taxon>
        <taxon>Basidiomycota</taxon>
        <taxon>Agaricomycotina</taxon>
        <taxon>Agaricomycetes</taxon>
        <taxon>Auriculariales</taxon>
        <taxon>Exidiaceae</taxon>
        <taxon>Exidia</taxon>
    </lineage>
</organism>
<dbReference type="PROSITE" id="PS50280">
    <property type="entry name" value="SET"/>
    <property type="match status" value="1"/>
</dbReference>
<dbReference type="STRING" id="1314781.A0A165ISM3"/>
<dbReference type="Gene3D" id="2.170.270.10">
    <property type="entry name" value="SET domain"/>
    <property type="match status" value="1"/>
</dbReference>
<dbReference type="SUPFAM" id="SSF82199">
    <property type="entry name" value="SET domain"/>
    <property type="match status" value="1"/>
</dbReference>
<evidence type="ECO:0000259" key="1">
    <source>
        <dbReference type="PROSITE" id="PS50280"/>
    </source>
</evidence>
<dbReference type="OrthoDB" id="5945798at2759"/>
<keyword evidence="3" id="KW-1185">Reference proteome</keyword>
<dbReference type="InterPro" id="IPR046341">
    <property type="entry name" value="SET_dom_sf"/>
</dbReference>
<gene>
    <name evidence="2" type="ORF">EXIGLDRAFT_33106</name>
</gene>
<protein>
    <submittedName>
        <fullName evidence="2">SET domain-containing protein</fullName>
    </submittedName>
</protein>
<dbReference type="PANTHER" id="PTHR47332">
    <property type="entry name" value="SET DOMAIN-CONTAINING PROTEIN 5"/>
    <property type="match status" value="1"/>
</dbReference>
<feature type="domain" description="SET" evidence="1">
    <location>
        <begin position="73"/>
        <end position="223"/>
    </location>
</feature>
<sequence>MPQAIDDAAREEYSARRVRRSSKEIMNPADTCLIGFGLPDGASAIVFCDPQTRQFLRAHPVYRMPLFIEPHFSSIPVFISDIPNRGKGLIASRAIVEGEHLFREPPLIIVAQAFRPDVAQQFDALITRAMPPLTLAALDQLSNCRASDNDGLGSRWGIVNTNMFDVCFPGIETVYGGCFQLLSRANHSCKPNVGFIWDYKTFQGSLIALRPIAAGEEVLLSYLKFTRKDSKAVRRAELQRCYRFKCTCEKCGPD</sequence>
<dbReference type="CDD" id="cd20071">
    <property type="entry name" value="SET_SMYD"/>
    <property type="match status" value="1"/>
</dbReference>
<proteinExistence type="predicted"/>
<dbReference type="Proteomes" id="UP000077266">
    <property type="component" value="Unassembled WGS sequence"/>
</dbReference>
<evidence type="ECO:0000313" key="2">
    <source>
        <dbReference type="EMBL" id="KZV93821.1"/>
    </source>
</evidence>
<dbReference type="SMART" id="SM00317">
    <property type="entry name" value="SET"/>
    <property type="match status" value="1"/>
</dbReference>
<evidence type="ECO:0000313" key="3">
    <source>
        <dbReference type="Proteomes" id="UP000077266"/>
    </source>
</evidence>
<accession>A0A165ISM3</accession>
<dbReference type="InParanoid" id="A0A165ISM3"/>
<name>A0A165ISM3_EXIGL</name>
<dbReference type="EMBL" id="KV425983">
    <property type="protein sequence ID" value="KZV93821.1"/>
    <property type="molecule type" value="Genomic_DNA"/>
</dbReference>
<dbReference type="PANTHER" id="PTHR47332:SF4">
    <property type="entry name" value="SET DOMAIN-CONTAINING PROTEIN 5"/>
    <property type="match status" value="1"/>
</dbReference>